<comment type="caution">
    <text evidence="1">The sequence shown here is derived from an EMBL/GenBank/DDBJ whole genome shotgun (WGS) entry which is preliminary data.</text>
</comment>
<dbReference type="EMBL" id="SRYA01000003">
    <property type="protein sequence ID" value="TGY98012.1"/>
    <property type="molecule type" value="Genomic_DNA"/>
</dbReference>
<evidence type="ECO:0000313" key="2">
    <source>
        <dbReference type="Proteomes" id="UP000304953"/>
    </source>
</evidence>
<evidence type="ECO:0000313" key="1">
    <source>
        <dbReference type="EMBL" id="TGY98012.1"/>
    </source>
</evidence>
<keyword evidence="2" id="KW-1185">Reference proteome</keyword>
<gene>
    <name evidence="1" type="ORF">E5329_02520</name>
</gene>
<name>A0AC61S217_9FIRM</name>
<proteinExistence type="predicted"/>
<dbReference type="Proteomes" id="UP000304953">
    <property type="component" value="Unassembled WGS sequence"/>
</dbReference>
<organism evidence="1 2">
    <name type="scientific">Petralouisia muris</name>
    <dbReference type="NCBI Taxonomy" id="3032872"/>
    <lineage>
        <taxon>Bacteria</taxon>
        <taxon>Bacillati</taxon>
        <taxon>Bacillota</taxon>
        <taxon>Clostridia</taxon>
        <taxon>Lachnospirales</taxon>
        <taxon>Lachnospiraceae</taxon>
        <taxon>Petralouisia</taxon>
    </lineage>
</organism>
<sequence>MIDQIVVSMAATIAFAVLFHVPRSEYLLCGINGAIGWMVYLLCASMGTGVVIASIWAALVLTLIARILSAIRKMPSTVFLITGIFTLVPGSGIYYTSYYLIMNDLEQCAAKGMETFKIAGAIVLGIIFGLMLPQSWFNQLGKIWKK</sequence>
<reference evidence="1" key="1">
    <citation type="submission" date="2019-04" db="EMBL/GenBank/DDBJ databases">
        <title>Microbes associate with the intestines of laboratory mice.</title>
        <authorList>
            <person name="Navarre W."/>
            <person name="Wong E."/>
            <person name="Huang K."/>
            <person name="Tropini C."/>
            <person name="Ng K."/>
            <person name="Yu B."/>
        </authorList>
    </citation>
    <scope>NUCLEOTIDE SEQUENCE</scope>
    <source>
        <strain evidence="1">NM01_1-7b</strain>
    </source>
</reference>
<protein>
    <submittedName>
        <fullName evidence="1">Threonine/serine exporter</fullName>
    </submittedName>
</protein>
<accession>A0AC61S217</accession>